<dbReference type="AlphaFoldDB" id="A0A1H0QV52"/>
<dbReference type="InterPro" id="IPR050388">
    <property type="entry name" value="ABC_Ni/Peptide_Import"/>
</dbReference>
<dbReference type="InterPro" id="IPR035906">
    <property type="entry name" value="MetI-like_sf"/>
</dbReference>
<gene>
    <name evidence="15" type="ORF">SAMN05660199_03352</name>
</gene>
<feature type="domain" description="ABC transporter" evidence="13">
    <location>
        <begin position="347"/>
        <end position="595"/>
    </location>
</feature>
<feature type="compositionally biased region" description="Low complexity" evidence="12">
    <location>
        <begin position="13"/>
        <end position="31"/>
    </location>
</feature>
<feature type="domain" description="ABC transporter" evidence="13">
    <location>
        <begin position="689"/>
        <end position="930"/>
    </location>
</feature>
<evidence type="ECO:0000259" key="14">
    <source>
        <dbReference type="PROSITE" id="PS50928"/>
    </source>
</evidence>
<feature type="region of interest" description="Disordered" evidence="12">
    <location>
        <begin position="1"/>
        <end position="47"/>
    </location>
</feature>
<dbReference type="Gene3D" id="3.40.50.300">
    <property type="entry name" value="P-loop containing nucleotide triphosphate hydrolases"/>
    <property type="match status" value="2"/>
</dbReference>
<evidence type="ECO:0000256" key="8">
    <source>
        <dbReference type="ARBA" id="ARBA00022840"/>
    </source>
</evidence>
<dbReference type="PROSITE" id="PS50928">
    <property type="entry name" value="ABC_TM1"/>
    <property type="match status" value="1"/>
</dbReference>
<dbReference type="PROSITE" id="PS50893">
    <property type="entry name" value="ABC_TRANSPORTER_2"/>
    <property type="match status" value="2"/>
</dbReference>
<dbReference type="InterPro" id="IPR013563">
    <property type="entry name" value="Oligopep_ABC_C"/>
</dbReference>
<dbReference type="SMART" id="SM00382">
    <property type="entry name" value="AAA"/>
    <property type="match status" value="2"/>
</dbReference>
<dbReference type="GO" id="GO:0005524">
    <property type="term" value="F:ATP binding"/>
    <property type="evidence" value="ECO:0007669"/>
    <property type="project" value="UniProtKB-KW"/>
</dbReference>
<dbReference type="InterPro" id="IPR000515">
    <property type="entry name" value="MetI-like"/>
</dbReference>
<evidence type="ECO:0000256" key="6">
    <source>
        <dbReference type="ARBA" id="ARBA00022692"/>
    </source>
</evidence>
<dbReference type="InterPro" id="IPR003439">
    <property type="entry name" value="ABC_transporter-like_ATP-bd"/>
</dbReference>
<dbReference type="InterPro" id="IPR003593">
    <property type="entry name" value="AAA+_ATPase"/>
</dbReference>
<comment type="subcellular location">
    <subcellularLocation>
        <location evidence="11">Cell membrane</location>
        <topology evidence="11">Multi-pass membrane protein</topology>
    </subcellularLocation>
    <subcellularLocation>
        <location evidence="2">Cell membrane</location>
        <topology evidence="2">Peripheral membrane protein</topology>
    </subcellularLocation>
    <subcellularLocation>
        <location evidence="1">Membrane</location>
        <topology evidence="1">Multi-pass membrane protein</topology>
    </subcellularLocation>
</comment>
<evidence type="ECO:0000256" key="3">
    <source>
        <dbReference type="ARBA" id="ARBA00005417"/>
    </source>
</evidence>
<dbReference type="Pfam" id="PF00528">
    <property type="entry name" value="BPD_transp_1"/>
    <property type="match status" value="1"/>
</dbReference>
<keyword evidence="10 11" id="KW-0472">Membrane</keyword>
<feature type="transmembrane region" description="Helical" evidence="11">
    <location>
        <begin position="285"/>
        <end position="305"/>
    </location>
</feature>
<keyword evidence="5" id="KW-1003">Cell membrane</keyword>
<dbReference type="Gene3D" id="1.10.3720.10">
    <property type="entry name" value="MetI-like"/>
    <property type="match status" value="1"/>
</dbReference>
<keyword evidence="16" id="KW-1185">Reference proteome</keyword>
<feature type="transmembrane region" description="Helical" evidence="11">
    <location>
        <begin position="179"/>
        <end position="198"/>
    </location>
</feature>
<dbReference type="Pfam" id="PF00005">
    <property type="entry name" value="ABC_tran"/>
    <property type="match status" value="2"/>
</dbReference>
<dbReference type="InterPro" id="IPR027417">
    <property type="entry name" value="P-loop_NTPase"/>
</dbReference>
<feature type="transmembrane region" description="Helical" evidence="11">
    <location>
        <begin position="151"/>
        <end position="173"/>
    </location>
</feature>
<dbReference type="NCBIfam" id="NF007739">
    <property type="entry name" value="PRK10419.1"/>
    <property type="match status" value="3"/>
</dbReference>
<evidence type="ECO:0000259" key="13">
    <source>
        <dbReference type="PROSITE" id="PS50893"/>
    </source>
</evidence>
<dbReference type="GO" id="GO:0055085">
    <property type="term" value="P:transmembrane transport"/>
    <property type="evidence" value="ECO:0007669"/>
    <property type="project" value="InterPro"/>
</dbReference>
<dbReference type="PANTHER" id="PTHR43297">
    <property type="entry name" value="OLIGOPEPTIDE TRANSPORT ATP-BINDING PROTEIN APPD"/>
    <property type="match status" value="1"/>
</dbReference>
<dbReference type="FunFam" id="3.40.50.300:FF:000016">
    <property type="entry name" value="Oligopeptide ABC transporter ATP-binding component"/>
    <property type="match status" value="1"/>
</dbReference>
<dbReference type="STRING" id="1052260.SAMN05660199_03352"/>
<dbReference type="NCBIfam" id="NF008453">
    <property type="entry name" value="PRK11308.1"/>
    <property type="match status" value="2"/>
</dbReference>
<dbReference type="GO" id="GO:0015833">
    <property type="term" value="P:peptide transport"/>
    <property type="evidence" value="ECO:0007669"/>
    <property type="project" value="InterPro"/>
</dbReference>
<feature type="transmembrane region" description="Helical" evidence="11">
    <location>
        <begin position="54"/>
        <end position="77"/>
    </location>
</feature>
<dbReference type="PANTHER" id="PTHR43297:SF2">
    <property type="entry name" value="DIPEPTIDE TRANSPORT ATP-BINDING PROTEIN DPPD"/>
    <property type="match status" value="1"/>
</dbReference>
<evidence type="ECO:0000256" key="11">
    <source>
        <dbReference type="RuleBase" id="RU363032"/>
    </source>
</evidence>
<dbReference type="GO" id="GO:0016887">
    <property type="term" value="F:ATP hydrolysis activity"/>
    <property type="evidence" value="ECO:0007669"/>
    <property type="project" value="InterPro"/>
</dbReference>
<dbReference type="RefSeq" id="WP_091247282.1">
    <property type="nucleotide sequence ID" value="NZ_FNIR01000011.1"/>
</dbReference>
<evidence type="ECO:0000256" key="10">
    <source>
        <dbReference type="ARBA" id="ARBA00023136"/>
    </source>
</evidence>
<feature type="region of interest" description="Disordered" evidence="12">
    <location>
        <begin position="314"/>
        <end position="335"/>
    </location>
</feature>
<dbReference type="PROSITE" id="PS00211">
    <property type="entry name" value="ABC_TRANSPORTER_1"/>
    <property type="match status" value="2"/>
</dbReference>
<dbReference type="GO" id="GO:0005886">
    <property type="term" value="C:plasma membrane"/>
    <property type="evidence" value="ECO:0007669"/>
    <property type="project" value="UniProtKB-SubCell"/>
</dbReference>
<name>A0A1H0QV52_9ACTN</name>
<evidence type="ECO:0000313" key="15">
    <source>
        <dbReference type="EMBL" id="SDP20729.1"/>
    </source>
</evidence>
<proteinExistence type="inferred from homology"/>
<accession>A0A1H0QV52</accession>
<dbReference type="CDD" id="cd06261">
    <property type="entry name" value="TM_PBP2"/>
    <property type="match status" value="1"/>
</dbReference>
<keyword evidence="8 15" id="KW-0067">ATP-binding</keyword>
<organism evidence="15 16">
    <name type="scientific">Klenkia soli</name>
    <dbReference type="NCBI Taxonomy" id="1052260"/>
    <lineage>
        <taxon>Bacteria</taxon>
        <taxon>Bacillati</taxon>
        <taxon>Actinomycetota</taxon>
        <taxon>Actinomycetes</taxon>
        <taxon>Geodermatophilales</taxon>
        <taxon>Geodermatophilaceae</taxon>
        <taxon>Klenkia</taxon>
    </lineage>
</organism>
<dbReference type="SUPFAM" id="SSF52540">
    <property type="entry name" value="P-loop containing nucleoside triphosphate hydrolases"/>
    <property type="match status" value="2"/>
</dbReference>
<evidence type="ECO:0000256" key="5">
    <source>
        <dbReference type="ARBA" id="ARBA00022475"/>
    </source>
</evidence>
<keyword evidence="4 11" id="KW-0813">Transport</keyword>
<dbReference type="CDD" id="cd03257">
    <property type="entry name" value="ABC_NikE_OppD_transporters"/>
    <property type="match status" value="2"/>
</dbReference>
<evidence type="ECO:0000256" key="1">
    <source>
        <dbReference type="ARBA" id="ARBA00004141"/>
    </source>
</evidence>
<evidence type="ECO:0000256" key="7">
    <source>
        <dbReference type="ARBA" id="ARBA00022741"/>
    </source>
</evidence>
<comment type="similarity">
    <text evidence="11">Belongs to the binding-protein-dependent transport system permease family.</text>
</comment>
<dbReference type="InterPro" id="IPR017871">
    <property type="entry name" value="ABC_transporter-like_CS"/>
</dbReference>
<feature type="compositionally biased region" description="Low complexity" evidence="12">
    <location>
        <begin position="314"/>
        <end position="329"/>
    </location>
</feature>
<feature type="domain" description="ABC transmembrane type-1" evidence="14">
    <location>
        <begin position="116"/>
        <end position="305"/>
    </location>
</feature>
<feature type="transmembrane region" description="Helical" evidence="11">
    <location>
        <begin position="120"/>
        <end position="144"/>
    </location>
</feature>
<evidence type="ECO:0000256" key="2">
    <source>
        <dbReference type="ARBA" id="ARBA00004202"/>
    </source>
</evidence>
<dbReference type="SUPFAM" id="SSF161098">
    <property type="entry name" value="MetI-like"/>
    <property type="match status" value="1"/>
</dbReference>
<comment type="similarity">
    <text evidence="3">Belongs to the ABC transporter superfamily.</text>
</comment>
<dbReference type="Pfam" id="PF08352">
    <property type="entry name" value="oligo_HPY"/>
    <property type="match status" value="2"/>
</dbReference>
<keyword evidence="6 11" id="KW-0812">Transmembrane</keyword>
<evidence type="ECO:0000256" key="9">
    <source>
        <dbReference type="ARBA" id="ARBA00022989"/>
    </source>
</evidence>
<evidence type="ECO:0000313" key="16">
    <source>
        <dbReference type="Proteomes" id="UP000199088"/>
    </source>
</evidence>
<dbReference type="EMBL" id="FNIR01000011">
    <property type="protein sequence ID" value="SDP20729.1"/>
    <property type="molecule type" value="Genomic_DNA"/>
</dbReference>
<sequence>MSPHRTSTTAPAPLDDVPGGTPGGLLPAGPVIADPAPPAGGRGRSSLRGLRSHPVAAVALGWLAVVLVGVTVGPALLSYGPLDQDLTSVLSGPTAQHWLGTDGLGRDVLARLLVGGRPTLAGVLLAVAVFLAVAVPAGVLAGYFGGWVDRVVVLVSELLFAIPGIILLLVMLAVFGNSVVIAMTTLGVLASGGLIRVLRSSTMAVKQELYVRAARTSGLTEPQILRRHVLPRLAGPITVQTSLFAGGAILVETALGFLGFGTPPPAPSWGNLVATASQAINTQPWLLVPTGAAIITTVLALGLVGDAARDLTAARRSGGRTPRPGTVPVAAPSSGPLPADPTALLSVRGLSVATPGPLGPVRVVQEVSFDVRAGEVVGLVGESGCGKSVTSMAVLGLLREGLSVEAGSITFAGEELVGMPSRRRRALRGHGMAFISQEPIASLDPAFSVGQQLGEVVRRHTGVSRRAARRRVLELLASVRLPDPAAVARKHPHELSGGMAQRIGIAAALAGNPRLLVADEPTTALDVTVQAEILDLLDELRRTQDLAVVLVTHDFGVLADICDRAVVMYAGEVVETAPVADLLTSPRMPYSAALLRSNPAGVPAGSTLPAIGGSVPAPADWPVGCRFQDRCAFATADCAAGPVPLVELGPTRSARCLRIPELASAQAAPATPIRAGRVAAPAGAPLLQIEGLDVRYGSGRSGHLAVEGVSLSLAAGRTLGLVGESGAGKSTIGAAVLGLVPVSAGTIRFDGRDITHLGGRDRRALTREVQVVFQDPFNSLNPVRTVRQTLEEPLRLNLGLSRADTCARVTELLGQVGLPAQAADRYPAQFSGGQRQRIAIARALAVQPRLIVCDEAVSALDLSVQAQVLNLLQQLQADLGLAYLFVSHDLEVVRHMADDVAVLRHGTLREVGPAAQVCTDSADPYTRTLMASAPVPDPAVQARRREQRRALRAGAAL</sequence>
<dbReference type="OrthoDB" id="5357528at2"/>
<protein>
    <submittedName>
        <fullName evidence="15">Peptide/nickel transport system ATP-binding protein</fullName>
    </submittedName>
</protein>
<feature type="compositionally biased region" description="Polar residues" evidence="12">
    <location>
        <begin position="1"/>
        <end position="10"/>
    </location>
</feature>
<evidence type="ECO:0000256" key="12">
    <source>
        <dbReference type="SAM" id="MobiDB-lite"/>
    </source>
</evidence>
<reference evidence="16" key="1">
    <citation type="submission" date="2016-10" db="EMBL/GenBank/DDBJ databases">
        <authorList>
            <person name="Varghese N."/>
            <person name="Submissions S."/>
        </authorList>
    </citation>
    <scope>NUCLEOTIDE SEQUENCE [LARGE SCALE GENOMIC DNA]</scope>
    <source>
        <strain evidence="16">DSM 45843</strain>
    </source>
</reference>
<keyword evidence="9 11" id="KW-1133">Transmembrane helix</keyword>
<dbReference type="Proteomes" id="UP000199088">
    <property type="component" value="Unassembled WGS sequence"/>
</dbReference>
<keyword evidence="7" id="KW-0547">Nucleotide-binding</keyword>
<dbReference type="NCBIfam" id="TIGR01727">
    <property type="entry name" value="oligo_HPY"/>
    <property type="match status" value="1"/>
</dbReference>
<evidence type="ECO:0000256" key="4">
    <source>
        <dbReference type="ARBA" id="ARBA00022448"/>
    </source>
</evidence>